<dbReference type="STRING" id="1210086.GCA_001613105_03124"/>
<protein>
    <submittedName>
        <fullName evidence="1">Uncharacterized protein</fullName>
    </submittedName>
</protein>
<dbReference type="EMBL" id="QQBC01000001">
    <property type="protein sequence ID" value="RDI69460.1"/>
    <property type="molecule type" value="Genomic_DNA"/>
</dbReference>
<reference evidence="1 2" key="1">
    <citation type="submission" date="2018-07" db="EMBL/GenBank/DDBJ databases">
        <title>Genomic Encyclopedia of Type Strains, Phase IV (KMG-IV): sequencing the most valuable type-strain genomes for metagenomic binning, comparative biology and taxonomic classification.</title>
        <authorList>
            <person name="Goeker M."/>
        </authorList>
    </citation>
    <scope>NUCLEOTIDE SEQUENCE [LARGE SCALE GENOMIC DNA]</scope>
    <source>
        <strain evidence="1 2">DSM 44290</strain>
    </source>
</reference>
<accession>A0A370IFR8</accession>
<dbReference type="AlphaFoldDB" id="A0A370IFR8"/>
<evidence type="ECO:0000313" key="1">
    <source>
        <dbReference type="EMBL" id="RDI69460.1"/>
    </source>
</evidence>
<comment type="caution">
    <text evidence="1">The sequence shown here is derived from an EMBL/GenBank/DDBJ whole genome shotgun (WGS) entry which is preliminary data.</text>
</comment>
<keyword evidence="2" id="KW-1185">Reference proteome</keyword>
<organism evidence="1 2">
    <name type="scientific">Nocardia pseudobrasiliensis</name>
    <dbReference type="NCBI Taxonomy" id="45979"/>
    <lineage>
        <taxon>Bacteria</taxon>
        <taxon>Bacillati</taxon>
        <taxon>Actinomycetota</taxon>
        <taxon>Actinomycetes</taxon>
        <taxon>Mycobacteriales</taxon>
        <taxon>Nocardiaceae</taxon>
        <taxon>Nocardia</taxon>
    </lineage>
</organism>
<gene>
    <name evidence="1" type="ORF">DFR76_1011001</name>
</gene>
<sequence length="56" mass="6410">MEIVRVESAERAHGTQIGLVYELRWWLEGSTLTVDAGDGPVRHELDGFRRKACRKN</sequence>
<proteinExistence type="predicted"/>
<dbReference type="Proteomes" id="UP000254869">
    <property type="component" value="Unassembled WGS sequence"/>
</dbReference>
<name>A0A370IFR8_9NOCA</name>
<evidence type="ECO:0000313" key="2">
    <source>
        <dbReference type="Proteomes" id="UP000254869"/>
    </source>
</evidence>